<dbReference type="AlphaFoldDB" id="A0A143BLQ9"/>
<dbReference type="OrthoDB" id="9815709at2"/>
<feature type="compositionally biased region" description="Basic residues" evidence="2">
    <location>
        <begin position="128"/>
        <end position="145"/>
    </location>
</feature>
<proteinExistence type="inferred from homology"/>
<dbReference type="GO" id="GO:0072344">
    <property type="term" value="P:rescue of stalled ribosome"/>
    <property type="evidence" value="ECO:0007669"/>
    <property type="project" value="TreeGrafter"/>
</dbReference>
<name>A0A143BLQ9_9BACT</name>
<sequence length="145" mass="16155">MTASDEVLEVAPGVQIPLAELQITAISGGGPGGQHVNKSATRIAVQWNLRTTRALRDDQRAWVLDKLSSRLDTDGALRIVAGEYRSQQQNRRAALERLQQLVARALIVPRARKATRPTRGSVLDRLTSKKQRSATKQQRRRPQDD</sequence>
<dbReference type="PANTHER" id="PTHR47814:SF1">
    <property type="entry name" value="PEPTIDYL-TRNA HYDROLASE ARFB"/>
    <property type="match status" value="1"/>
</dbReference>
<accession>A0A143BLQ9</accession>
<dbReference type="SUPFAM" id="SSF75620">
    <property type="entry name" value="Release factor"/>
    <property type="match status" value="1"/>
</dbReference>
<dbReference type="EMBL" id="CP011454">
    <property type="protein sequence ID" value="AMW05452.1"/>
    <property type="molecule type" value="Genomic_DNA"/>
</dbReference>
<reference evidence="4 5" key="2">
    <citation type="journal article" date="2016" name="Environ. Microbiol. Rep.">
        <title>Metagenomic evidence for the presence of phototrophic Gemmatimonadetes bacteria in diverse environments.</title>
        <authorList>
            <person name="Zeng Y."/>
            <person name="Baumbach J."/>
            <person name="Barbosa E.G."/>
            <person name="Azevedo V."/>
            <person name="Zhang C."/>
            <person name="Koblizek M."/>
        </authorList>
    </citation>
    <scope>NUCLEOTIDE SEQUENCE [LARGE SCALE GENOMIC DNA]</scope>
    <source>
        <strain evidence="4 5">AP64</strain>
    </source>
</reference>
<evidence type="ECO:0000256" key="1">
    <source>
        <dbReference type="ARBA" id="ARBA00010835"/>
    </source>
</evidence>
<dbReference type="GO" id="GO:0043022">
    <property type="term" value="F:ribosome binding"/>
    <property type="evidence" value="ECO:0007669"/>
    <property type="project" value="TreeGrafter"/>
</dbReference>
<feature type="region of interest" description="Disordered" evidence="2">
    <location>
        <begin position="109"/>
        <end position="145"/>
    </location>
</feature>
<evidence type="ECO:0000313" key="4">
    <source>
        <dbReference type="EMBL" id="AMW05452.1"/>
    </source>
</evidence>
<dbReference type="Pfam" id="PF00472">
    <property type="entry name" value="RF-1"/>
    <property type="match status" value="1"/>
</dbReference>
<evidence type="ECO:0000256" key="2">
    <source>
        <dbReference type="SAM" id="MobiDB-lite"/>
    </source>
</evidence>
<dbReference type="InterPro" id="IPR045853">
    <property type="entry name" value="Pep_chain_release_fac_I_sf"/>
</dbReference>
<comment type="similarity">
    <text evidence="1">Belongs to the prokaryotic/mitochondrial release factor family.</text>
</comment>
<feature type="domain" description="Prokaryotic-type class I peptide chain release factors" evidence="3">
    <location>
        <begin position="14"/>
        <end position="142"/>
    </location>
</feature>
<reference evidence="4 5" key="1">
    <citation type="journal article" date="2014" name="Proc. Natl. Acad. Sci. U.S.A.">
        <title>Functional type 2 photosynthetic reaction centers found in the rare bacterial phylum Gemmatimonadetes.</title>
        <authorList>
            <person name="Zeng Y."/>
            <person name="Feng F."/>
            <person name="Medova H."/>
            <person name="Dean J."/>
            <person name="Koblizek M."/>
        </authorList>
    </citation>
    <scope>NUCLEOTIDE SEQUENCE [LARGE SCALE GENOMIC DNA]</scope>
    <source>
        <strain evidence="4 5">AP64</strain>
    </source>
</reference>
<dbReference type="KEGG" id="gph:GEMMAAP_12840"/>
<dbReference type="Proteomes" id="UP000076404">
    <property type="component" value="Chromosome"/>
</dbReference>
<dbReference type="RefSeq" id="WP_043580633.1">
    <property type="nucleotide sequence ID" value="NZ_CP011454.1"/>
</dbReference>
<dbReference type="eggNOG" id="COG1186">
    <property type="taxonomic scope" value="Bacteria"/>
</dbReference>
<dbReference type="InterPro" id="IPR000352">
    <property type="entry name" value="Pep_chain_release_fac_I"/>
</dbReference>
<gene>
    <name evidence="4" type="ORF">GEMMAAP_12840</name>
</gene>
<dbReference type="GO" id="GO:0004045">
    <property type="term" value="F:peptidyl-tRNA hydrolase activity"/>
    <property type="evidence" value="ECO:0007669"/>
    <property type="project" value="TreeGrafter"/>
</dbReference>
<dbReference type="Gene3D" id="3.30.160.20">
    <property type="match status" value="1"/>
</dbReference>
<dbReference type="STRING" id="1379270.GEMMAAP_12840"/>
<evidence type="ECO:0000259" key="3">
    <source>
        <dbReference type="Pfam" id="PF00472"/>
    </source>
</evidence>
<dbReference type="GO" id="GO:0003747">
    <property type="term" value="F:translation release factor activity"/>
    <property type="evidence" value="ECO:0007669"/>
    <property type="project" value="InterPro"/>
</dbReference>
<evidence type="ECO:0000313" key="5">
    <source>
        <dbReference type="Proteomes" id="UP000076404"/>
    </source>
</evidence>
<keyword evidence="5" id="KW-1185">Reference proteome</keyword>
<organism evidence="4 5">
    <name type="scientific">Gemmatimonas phototrophica</name>
    <dbReference type="NCBI Taxonomy" id="1379270"/>
    <lineage>
        <taxon>Bacteria</taxon>
        <taxon>Pseudomonadati</taxon>
        <taxon>Gemmatimonadota</taxon>
        <taxon>Gemmatimonadia</taxon>
        <taxon>Gemmatimonadales</taxon>
        <taxon>Gemmatimonadaceae</taxon>
        <taxon>Gemmatimonas</taxon>
    </lineage>
</organism>
<protein>
    <recommendedName>
        <fullName evidence="3">Prokaryotic-type class I peptide chain release factors domain-containing protein</fullName>
    </recommendedName>
</protein>
<dbReference type="NCBIfam" id="NF006718">
    <property type="entry name" value="PRK09256.1"/>
    <property type="match status" value="1"/>
</dbReference>
<dbReference type="PANTHER" id="PTHR47814">
    <property type="entry name" value="PEPTIDYL-TRNA HYDROLASE ARFB"/>
    <property type="match status" value="1"/>
</dbReference>